<sequence>MNASRCLRLLSSPSSSATTPSMLLRPSLARMTPIRQSQTPSSSRALSILTPRRPILQPTSTLAPSTQPSATSSVLPSPETLDILPKISSHPGLASLQIRCGPRDTYNPSHLVRKRRHGWLARIKTKNGRKMLMRRILKGRWNLSHAGTYKKGYVQG</sequence>
<dbReference type="GO" id="GO:0003735">
    <property type="term" value="F:structural constituent of ribosome"/>
    <property type="evidence" value="ECO:0007669"/>
    <property type="project" value="InterPro"/>
</dbReference>
<feature type="region of interest" description="Disordered" evidence="5">
    <location>
        <begin position="1"/>
        <end position="21"/>
    </location>
</feature>
<feature type="region of interest" description="Disordered" evidence="5">
    <location>
        <begin position="33"/>
        <end position="78"/>
    </location>
</feature>
<evidence type="ECO:0000256" key="2">
    <source>
        <dbReference type="ARBA" id="ARBA00022980"/>
    </source>
</evidence>
<dbReference type="Pfam" id="PF00468">
    <property type="entry name" value="Ribosomal_L34"/>
    <property type="match status" value="1"/>
</dbReference>
<dbReference type="EMBL" id="ML996100">
    <property type="protein sequence ID" value="KAF2740536.1"/>
    <property type="molecule type" value="Genomic_DNA"/>
</dbReference>
<organism evidence="6 7">
    <name type="scientific">Polyplosphaeria fusca</name>
    <dbReference type="NCBI Taxonomy" id="682080"/>
    <lineage>
        <taxon>Eukaryota</taxon>
        <taxon>Fungi</taxon>
        <taxon>Dikarya</taxon>
        <taxon>Ascomycota</taxon>
        <taxon>Pezizomycotina</taxon>
        <taxon>Dothideomycetes</taxon>
        <taxon>Pleosporomycetidae</taxon>
        <taxon>Pleosporales</taxon>
        <taxon>Tetraplosphaeriaceae</taxon>
        <taxon>Polyplosphaeria</taxon>
    </lineage>
</organism>
<evidence type="ECO:0000256" key="4">
    <source>
        <dbReference type="ARBA" id="ARBA00035274"/>
    </source>
</evidence>
<proteinExistence type="inferred from homology"/>
<evidence type="ECO:0000313" key="7">
    <source>
        <dbReference type="Proteomes" id="UP000799444"/>
    </source>
</evidence>
<keyword evidence="3" id="KW-0687">Ribonucleoprotein</keyword>
<dbReference type="PANTHER" id="PTHR14503">
    <property type="entry name" value="MITOCHONDRIAL RIBOSOMAL PROTEIN 34 FAMILY MEMBER"/>
    <property type="match status" value="1"/>
</dbReference>
<dbReference type="Proteomes" id="UP000799444">
    <property type="component" value="Unassembled WGS sequence"/>
</dbReference>
<comment type="caution">
    <text evidence="6">The sequence shown here is derived from an EMBL/GenBank/DDBJ whole genome shotgun (WGS) entry which is preliminary data.</text>
</comment>
<dbReference type="FunFam" id="1.10.287.3980:FF:000001">
    <property type="entry name" value="Mitochondrial ribosomal protein L34"/>
    <property type="match status" value="1"/>
</dbReference>
<dbReference type="PANTHER" id="PTHR14503:SF4">
    <property type="entry name" value="LARGE RIBOSOMAL SUBUNIT PROTEIN BL34M"/>
    <property type="match status" value="1"/>
</dbReference>
<reference evidence="6" key="1">
    <citation type="journal article" date="2020" name="Stud. Mycol.">
        <title>101 Dothideomycetes genomes: a test case for predicting lifestyles and emergence of pathogens.</title>
        <authorList>
            <person name="Haridas S."/>
            <person name="Albert R."/>
            <person name="Binder M."/>
            <person name="Bloem J."/>
            <person name="Labutti K."/>
            <person name="Salamov A."/>
            <person name="Andreopoulos B."/>
            <person name="Baker S."/>
            <person name="Barry K."/>
            <person name="Bills G."/>
            <person name="Bluhm B."/>
            <person name="Cannon C."/>
            <person name="Castanera R."/>
            <person name="Culley D."/>
            <person name="Daum C."/>
            <person name="Ezra D."/>
            <person name="Gonzalez J."/>
            <person name="Henrissat B."/>
            <person name="Kuo A."/>
            <person name="Liang C."/>
            <person name="Lipzen A."/>
            <person name="Lutzoni F."/>
            <person name="Magnuson J."/>
            <person name="Mondo S."/>
            <person name="Nolan M."/>
            <person name="Ohm R."/>
            <person name="Pangilinan J."/>
            <person name="Park H.-J."/>
            <person name="Ramirez L."/>
            <person name="Alfaro M."/>
            <person name="Sun H."/>
            <person name="Tritt A."/>
            <person name="Yoshinaga Y."/>
            <person name="Zwiers L.-H."/>
            <person name="Turgeon B."/>
            <person name="Goodwin S."/>
            <person name="Spatafora J."/>
            <person name="Crous P."/>
            <person name="Grigoriev I."/>
        </authorList>
    </citation>
    <scope>NUCLEOTIDE SEQUENCE</scope>
    <source>
        <strain evidence="6">CBS 125425</strain>
    </source>
</reference>
<name>A0A9P4V8F4_9PLEO</name>
<dbReference type="Gene3D" id="1.10.287.3980">
    <property type="match status" value="1"/>
</dbReference>
<dbReference type="InterPro" id="IPR000271">
    <property type="entry name" value="Ribosomal_bL34"/>
</dbReference>
<protein>
    <recommendedName>
        <fullName evidence="4">Large ribosomal subunit protein bL34m</fullName>
    </recommendedName>
</protein>
<feature type="compositionally biased region" description="Polar residues" evidence="5">
    <location>
        <begin position="57"/>
        <end position="75"/>
    </location>
</feature>
<keyword evidence="7" id="KW-1185">Reference proteome</keyword>
<gene>
    <name evidence="6" type="ORF">EJ04DRAFT_455763</name>
</gene>
<evidence type="ECO:0000313" key="6">
    <source>
        <dbReference type="EMBL" id="KAF2740536.1"/>
    </source>
</evidence>
<dbReference type="NCBIfam" id="TIGR01030">
    <property type="entry name" value="rpmH_bact"/>
    <property type="match status" value="1"/>
</dbReference>
<accession>A0A9P4V8F4</accession>
<evidence type="ECO:0000256" key="1">
    <source>
        <dbReference type="ARBA" id="ARBA00010111"/>
    </source>
</evidence>
<dbReference type="OrthoDB" id="431691at2759"/>
<feature type="compositionally biased region" description="Polar residues" evidence="5">
    <location>
        <begin position="34"/>
        <end position="45"/>
    </location>
</feature>
<comment type="similarity">
    <text evidence="1">Belongs to the bacterial ribosomal protein bL34 family.</text>
</comment>
<dbReference type="AlphaFoldDB" id="A0A9P4V8F4"/>
<dbReference type="GO" id="GO:0005762">
    <property type="term" value="C:mitochondrial large ribosomal subunit"/>
    <property type="evidence" value="ECO:0007669"/>
    <property type="project" value="TreeGrafter"/>
</dbReference>
<evidence type="ECO:0000256" key="3">
    <source>
        <dbReference type="ARBA" id="ARBA00023274"/>
    </source>
</evidence>
<evidence type="ECO:0000256" key="5">
    <source>
        <dbReference type="SAM" id="MobiDB-lite"/>
    </source>
</evidence>
<dbReference type="GO" id="GO:0006412">
    <property type="term" value="P:translation"/>
    <property type="evidence" value="ECO:0007669"/>
    <property type="project" value="InterPro"/>
</dbReference>
<keyword evidence="2" id="KW-0689">Ribosomal protein</keyword>